<feature type="domain" description="Resolvase/invertase-type recombinase catalytic" evidence="4">
    <location>
        <begin position="1"/>
        <end position="133"/>
    </location>
</feature>
<dbReference type="GO" id="GO:0000150">
    <property type="term" value="F:DNA strand exchange activity"/>
    <property type="evidence" value="ECO:0007669"/>
    <property type="project" value="InterPro"/>
</dbReference>
<dbReference type="PROSITE" id="PS51736">
    <property type="entry name" value="RECOMBINASES_3"/>
    <property type="match status" value="1"/>
</dbReference>
<dbReference type="Gene3D" id="3.40.50.1390">
    <property type="entry name" value="Resolvase, N-terminal catalytic domain"/>
    <property type="match status" value="1"/>
</dbReference>
<dbReference type="Proteomes" id="UP000294746">
    <property type="component" value="Unassembled WGS sequence"/>
</dbReference>
<dbReference type="AlphaFoldDB" id="A0A4V2SXQ1"/>
<dbReference type="Pfam" id="PF00239">
    <property type="entry name" value="Resolvase"/>
    <property type="match status" value="1"/>
</dbReference>
<dbReference type="RefSeq" id="WP_131848955.1">
    <property type="nucleotide sequence ID" value="NZ_SLXV01000021.1"/>
</dbReference>
<evidence type="ECO:0000313" key="6">
    <source>
        <dbReference type="Proteomes" id="UP000294746"/>
    </source>
</evidence>
<dbReference type="Gene3D" id="1.10.10.60">
    <property type="entry name" value="Homeodomain-like"/>
    <property type="match status" value="1"/>
</dbReference>
<keyword evidence="6" id="KW-1185">Reference proteome</keyword>
<sequence length="180" mass="20942">MWIGYMRPYQDDIKCKQQLECLTKAKCETFVLEEHATAKNREKLEEMIDNLHSGDKIVITKLFALADSTRHLMELLELIETKGAFLWSIFEDIDTSRQLGHTLREIVKHLVTFQSDVISEKTKQGLHEAKQKGVTSGRPKKPDENVQRAIQMYQSKKYSLDEIKSETGISKSTLYRYMEQ</sequence>
<dbReference type="PANTHER" id="PTHR30461:SF2">
    <property type="entry name" value="SERINE RECOMBINASE PINE-RELATED"/>
    <property type="match status" value="1"/>
</dbReference>
<name>A0A4V2SXQ1_9BACL</name>
<evidence type="ECO:0000256" key="3">
    <source>
        <dbReference type="SAM" id="MobiDB-lite"/>
    </source>
</evidence>
<dbReference type="InterPro" id="IPR006119">
    <property type="entry name" value="Resolv_N"/>
</dbReference>
<dbReference type="OrthoDB" id="9797501at2"/>
<evidence type="ECO:0000256" key="1">
    <source>
        <dbReference type="ARBA" id="ARBA00023125"/>
    </source>
</evidence>
<dbReference type="InterPro" id="IPR036162">
    <property type="entry name" value="Resolvase-like_N_sf"/>
</dbReference>
<gene>
    <name evidence="5" type="ORF">EDD57_12127</name>
</gene>
<dbReference type="PANTHER" id="PTHR30461">
    <property type="entry name" value="DNA-INVERTASE FROM LAMBDOID PROPHAGE"/>
    <property type="match status" value="1"/>
</dbReference>
<dbReference type="InterPro" id="IPR050639">
    <property type="entry name" value="SSR_resolvase"/>
</dbReference>
<accession>A0A4V2SXQ1</accession>
<dbReference type="GO" id="GO:0003677">
    <property type="term" value="F:DNA binding"/>
    <property type="evidence" value="ECO:0007669"/>
    <property type="project" value="UniProtKB-KW"/>
</dbReference>
<evidence type="ECO:0000313" key="5">
    <source>
        <dbReference type="EMBL" id="TCP67086.1"/>
    </source>
</evidence>
<reference evidence="5 6" key="1">
    <citation type="submission" date="2019-03" db="EMBL/GenBank/DDBJ databases">
        <title>Genomic Encyclopedia of Type Strains, Phase IV (KMG-IV): sequencing the most valuable type-strain genomes for metagenomic binning, comparative biology and taxonomic classification.</title>
        <authorList>
            <person name="Goeker M."/>
        </authorList>
    </citation>
    <scope>NUCLEOTIDE SEQUENCE [LARGE SCALE GENOMIC DNA]</scope>
    <source>
        <strain evidence="5 6">DSM 46831</strain>
    </source>
</reference>
<dbReference type="Pfam" id="PF02796">
    <property type="entry name" value="HTH_7"/>
    <property type="match status" value="1"/>
</dbReference>
<feature type="region of interest" description="Disordered" evidence="3">
    <location>
        <begin position="123"/>
        <end position="145"/>
    </location>
</feature>
<evidence type="ECO:0000259" key="4">
    <source>
        <dbReference type="PROSITE" id="PS51736"/>
    </source>
</evidence>
<protein>
    <submittedName>
        <fullName evidence="5">DNA invertase Pin-like site-specific DNA recombinase</fullName>
    </submittedName>
</protein>
<evidence type="ECO:0000256" key="2">
    <source>
        <dbReference type="ARBA" id="ARBA00023172"/>
    </source>
</evidence>
<keyword evidence="2" id="KW-0233">DNA recombination</keyword>
<organism evidence="5 6">
    <name type="scientific">Baia soyae</name>
    <dbReference type="NCBI Taxonomy" id="1544746"/>
    <lineage>
        <taxon>Bacteria</taxon>
        <taxon>Bacillati</taxon>
        <taxon>Bacillota</taxon>
        <taxon>Bacilli</taxon>
        <taxon>Bacillales</taxon>
        <taxon>Thermoactinomycetaceae</taxon>
        <taxon>Baia</taxon>
    </lineage>
</organism>
<dbReference type="SMART" id="SM00857">
    <property type="entry name" value="Resolvase"/>
    <property type="match status" value="1"/>
</dbReference>
<dbReference type="SUPFAM" id="SSF53041">
    <property type="entry name" value="Resolvase-like"/>
    <property type="match status" value="1"/>
</dbReference>
<dbReference type="CDD" id="cd03768">
    <property type="entry name" value="SR_ResInv"/>
    <property type="match status" value="1"/>
</dbReference>
<dbReference type="EMBL" id="SLXV01000021">
    <property type="protein sequence ID" value="TCP67086.1"/>
    <property type="molecule type" value="Genomic_DNA"/>
</dbReference>
<proteinExistence type="predicted"/>
<keyword evidence="1" id="KW-0238">DNA-binding</keyword>
<dbReference type="InterPro" id="IPR006120">
    <property type="entry name" value="Resolvase_HTH_dom"/>
</dbReference>
<comment type="caution">
    <text evidence="5">The sequence shown here is derived from an EMBL/GenBank/DDBJ whole genome shotgun (WGS) entry which is preliminary data.</text>
</comment>